<keyword evidence="4" id="KW-1185">Reference proteome</keyword>
<dbReference type="SUPFAM" id="SSF48695">
    <property type="entry name" value="Multiheme cytochromes"/>
    <property type="match status" value="3"/>
</dbReference>
<gene>
    <name evidence="3" type="ORF">AMYX_18260</name>
</gene>
<feature type="chain" id="PRO_5029695613" description="Cytochrome C family protein" evidence="2">
    <location>
        <begin position="27"/>
        <end position="674"/>
    </location>
</feature>
<accession>A0A7I9VL12</accession>
<evidence type="ECO:0000313" key="4">
    <source>
        <dbReference type="Proteomes" id="UP000503640"/>
    </source>
</evidence>
<dbReference type="AlphaFoldDB" id="A0A7I9VL12"/>
<dbReference type="InterPro" id="IPR051829">
    <property type="entry name" value="Multiheme_Cytochr_ET"/>
</dbReference>
<organism evidence="3 4">
    <name type="scientific">Anaeromyxobacter diazotrophicus</name>
    <dbReference type="NCBI Taxonomy" id="2590199"/>
    <lineage>
        <taxon>Bacteria</taxon>
        <taxon>Pseudomonadati</taxon>
        <taxon>Myxococcota</taxon>
        <taxon>Myxococcia</taxon>
        <taxon>Myxococcales</taxon>
        <taxon>Cystobacterineae</taxon>
        <taxon>Anaeromyxobacteraceae</taxon>
        <taxon>Anaeromyxobacter</taxon>
    </lineage>
</organism>
<dbReference type="RefSeq" id="WP_176064574.1">
    <property type="nucleotide sequence ID" value="NZ_BJTG01000004.1"/>
</dbReference>
<protein>
    <recommendedName>
        <fullName evidence="5">Cytochrome C family protein</fullName>
    </recommendedName>
</protein>
<dbReference type="EMBL" id="BJTG01000004">
    <property type="protein sequence ID" value="GEJ57085.1"/>
    <property type="molecule type" value="Genomic_DNA"/>
</dbReference>
<sequence>MTRSSFEMPIHQLALLCCLGMGLVLAACGGTAPSAATGTAAKAAASKALTAPATCTGSGAHDKHAAMGMDCAVCHPDGGTYGFSAYAYPGGTGTAGGTVLVGSAAGQTTCAVACHAPLGSDPHYVTWGTAGPLDCTACHSTTALAPGHPKLPDAVTRDTCLGCHDQSQHTSGKVKLRAHEPAWMAQTDPSFHAFSANRGLAACEDCHGRDLTGGASGVACASCHDANLPAGVTTWAKNCTMCHGGQNDASGAPPRTTWGKDADLVRVGAHAPHAGGSALAPAFDCELCHVKPADAFAIGHLDGDTATVTFGGLALRVGAVAPAWDRTTATCSNTYCHGTAQPVWTGGPSQGACGTCHGLPPATAQHPVVAAELTGCAVCHAKTMDAAGQIIPPSQGGMHLDGVVQSTGHDPSWMDTASTSFHAYAAERGLGPCQACHGQDLSGGLAQVACGQCHDRTQPDGTVLAWSKNCLMCHGGVDSQTGAPPRATWGNAADPVRVGAHTLHLAGSALSGPVACTSCHTAITDVFTPGHIMNGMAHLTFGGLATAGGANPSWNRATATCASTYCHGGYSGTYTYTAWDYSVDQPVQVTTSYSGGNGLPLWTDGPMTCTSCHGNPPNKNGYWHVGHPGGSQCELCHPDASSGSAGSVITNPALHVNGTVEVTPTWKSTCFGCH</sequence>
<feature type="signal peptide" evidence="2">
    <location>
        <begin position="1"/>
        <end position="26"/>
    </location>
</feature>
<dbReference type="GO" id="GO:0016491">
    <property type="term" value="F:oxidoreductase activity"/>
    <property type="evidence" value="ECO:0007669"/>
    <property type="project" value="TreeGrafter"/>
</dbReference>
<dbReference type="Gene3D" id="1.10.1130.10">
    <property type="entry name" value="Flavocytochrome C3, Chain A"/>
    <property type="match status" value="1"/>
</dbReference>
<evidence type="ECO:0008006" key="5">
    <source>
        <dbReference type="Google" id="ProtNLM"/>
    </source>
</evidence>
<dbReference type="InterPro" id="IPR036280">
    <property type="entry name" value="Multihaem_cyt_sf"/>
</dbReference>
<dbReference type="Proteomes" id="UP000503640">
    <property type="component" value="Unassembled WGS sequence"/>
</dbReference>
<dbReference type="Gene3D" id="3.90.10.10">
    <property type="entry name" value="Cytochrome C3"/>
    <property type="match status" value="1"/>
</dbReference>
<dbReference type="NCBIfam" id="TIGR01904">
    <property type="entry name" value="GSu_C4xC__C2xCH"/>
    <property type="match status" value="1"/>
</dbReference>
<comment type="caution">
    <text evidence="3">The sequence shown here is derived from an EMBL/GenBank/DDBJ whole genome shotgun (WGS) entry which is preliminary data.</text>
</comment>
<dbReference type="InterPro" id="IPR010176">
    <property type="entry name" value="C4xCH_C2xCH_motif_GEOSU"/>
</dbReference>
<keyword evidence="1 2" id="KW-0732">Signal</keyword>
<evidence type="ECO:0000256" key="1">
    <source>
        <dbReference type="ARBA" id="ARBA00022729"/>
    </source>
</evidence>
<evidence type="ECO:0000313" key="3">
    <source>
        <dbReference type="EMBL" id="GEJ57085.1"/>
    </source>
</evidence>
<dbReference type="Pfam" id="PF09698">
    <property type="entry name" value="GSu_C4xC__C2xCH"/>
    <property type="match status" value="1"/>
</dbReference>
<evidence type="ECO:0000256" key="2">
    <source>
        <dbReference type="SAM" id="SignalP"/>
    </source>
</evidence>
<proteinExistence type="predicted"/>
<dbReference type="PANTHER" id="PTHR35038:SF6">
    <property type="entry name" value="SURFACE LOCALIZED DECAHEME CYTOCHROME C LIPOPROTEIN"/>
    <property type="match status" value="1"/>
</dbReference>
<name>A0A7I9VL12_9BACT</name>
<dbReference type="PANTHER" id="PTHR35038">
    <property type="entry name" value="DISSIMILATORY SULFITE REDUCTASE SIRA"/>
    <property type="match status" value="1"/>
</dbReference>
<dbReference type="PROSITE" id="PS51257">
    <property type="entry name" value="PROKAR_LIPOPROTEIN"/>
    <property type="match status" value="1"/>
</dbReference>
<reference evidence="4" key="1">
    <citation type="journal article" date="2020" name="Appl. Environ. Microbiol.">
        <title>Diazotrophic Anaeromyxobacter Isolates from Soils.</title>
        <authorList>
            <person name="Masuda Y."/>
            <person name="Yamanaka H."/>
            <person name="Xu Z.X."/>
            <person name="Shiratori Y."/>
            <person name="Aono T."/>
            <person name="Amachi S."/>
            <person name="Senoo K."/>
            <person name="Itoh H."/>
        </authorList>
    </citation>
    <scope>NUCLEOTIDE SEQUENCE [LARGE SCALE GENOMIC DNA]</scope>
    <source>
        <strain evidence="4">R267</strain>
    </source>
</reference>